<dbReference type="RefSeq" id="WP_085767799.1">
    <property type="nucleotide sequence ID" value="NZ_CP019344.1"/>
</dbReference>
<protein>
    <recommendedName>
        <fullName evidence="3">Secretion system C-terminal sorting domain-containing protein</fullName>
    </recommendedName>
</protein>
<name>A0A1W6MN44_9FLAO</name>
<feature type="domain" description="Secretion system C-terminal sorting" evidence="3">
    <location>
        <begin position="461"/>
        <end position="530"/>
    </location>
</feature>
<dbReference type="NCBIfam" id="TIGR04183">
    <property type="entry name" value="Por_Secre_tail"/>
    <property type="match status" value="1"/>
</dbReference>
<dbReference type="InterPro" id="IPR026444">
    <property type="entry name" value="Secre_tail"/>
</dbReference>
<dbReference type="STRING" id="331648.BST97_13920"/>
<evidence type="ECO:0000313" key="5">
    <source>
        <dbReference type="Proteomes" id="UP000193431"/>
    </source>
</evidence>
<dbReference type="Proteomes" id="UP000193431">
    <property type="component" value="Chromosome"/>
</dbReference>
<proteinExistence type="predicted"/>
<sequence length="533" mass="58320">MKHLYLICLVLFNVSVINAQFYGPDDFRISDAGGSGSTNSTVEFPDVDYGFSNQQFLAVWSSDDTDQPGVIDNDKQILGRFIDLSGNLIGSDFLISSLNLGNTSENEFPRVAYNSSDDNFMVVYQGEPTNGEDEIYGVVLDPNGMVVSADFRITDFGGSSSSRDIRTPGIAYNPNLNEFLVVFITSDFLSSPTVVDIEGQRVGPTGNLIGNRFSVSSINTAEVNGSIPDVIFNNDTNEYVVTYVASPISNQEGPYATIVAQDGQVGSTTALSTRGSISPSSFGNRWVRAAHNPVDHTLLFVFDMDNSRSGEIDVIGAIYDNAMNILVPEFDISRVGNSDTRYDAATPDVTWLPSDNLFYVVYRANPFLSNRSEREIFMNSVSSTGSLGNRLQVSSAPIDEEGNAKLPRVVSNGDGALLTVYEAEDTSTTNMMVNGEYEIFGQLYGTPTLSSEIEEMIDFIIYPNPAEDYIYLTGLTKNLKEIKIINELGQTVLKESLDFEVMNQLNIGNLTSGIYFLEAMTPSGSVVFKFVKM</sequence>
<evidence type="ECO:0000256" key="2">
    <source>
        <dbReference type="SAM" id="SignalP"/>
    </source>
</evidence>
<dbReference type="Pfam" id="PF18962">
    <property type="entry name" value="Por_Secre_tail"/>
    <property type="match status" value="1"/>
</dbReference>
<evidence type="ECO:0000256" key="1">
    <source>
        <dbReference type="ARBA" id="ARBA00022729"/>
    </source>
</evidence>
<feature type="signal peptide" evidence="2">
    <location>
        <begin position="1"/>
        <end position="19"/>
    </location>
</feature>
<evidence type="ECO:0000259" key="3">
    <source>
        <dbReference type="Pfam" id="PF18962"/>
    </source>
</evidence>
<feature type="chain" id="PRO_5013071742" description="Secretion system C-terminal sorting domain-containing protein" evidence="2">
    <location>
        <begin position="20"/>
        <end position="533"/>
    </location>
</feature>
<reference evidence="4 5" key="1">
    <citation type="submission" date="2016-11" db="EMBL/GenBank/DDBJ databases">
        <title>Trade-off between light-utilization and light-protection in marine flavobacteria.</title>
        <authorList>
            <person name="Kumagai Y."/>
        </authorList>
    </citation>
    <scope>NUCLEOTIDE SEQUENCE [LARGE SCALE GENOMIC DNA]</scope>
    <source>
        <strain evidence="4 5">JCM 13191</strain>
    </source>
</reference>
<organism evidence="4 5">
    <name type="scientific">Nonlabens spongiae</name>
    <dbReference type="NCBI Taxonomy" id="331648"/>
    <lineage>
        <taxon>Bacteria</taxon>
        <taxon>Pseudomonadati</taxon>
        <taxon>Bacteroidota</taxon>
        <taxon>Flavobacteriia</taxon>
        <taxon>Flavobacteriales</taxon>
        <taxon>Flavobacteriaceae</taxon>
        <taxon>Nonlabens</taxon>
    </lineage>
</organism>
<accession>A0A1W6MN44</accession>
<dbReference type="EMBL" id="CP019344">
    <property type="protein sequence ID" value="ARN78997.1"/>
    <property type="molecule type" value="Genomic_DNA"/>
</dbReference>
<keyword evidence="5" id="KW-1185">Reference proteome</keyword>
<evidence type="ECO:0000313" key="4">
    <source>
        <dbReference type="EMBL" id="ARN78997.1"/>
    </source>
</evidence>
<keyword evidence="1 2" id="KW-0732">Signal</keyword>
<dbReference type="AlphaFoldDB" id="A0A1W6MN44"/>
<gene>
    <name evidence="4" type="ORF">BST97_13920</name>
</gene>
<dbReference type="OrthoDB" id="1141931at2"/>